<dbReference type="GO" id="GO:0004671">
    <property type="term" value="F:protein C-terminal S-isoprenylcysteine carboxyl O-methyltransferase activity"/>
    <property type="evidence" value="ECO:0007669"/>
    <property type="project" value="UniProtKB-EC"/>
</dbReference>
<dbReference type="EMBL" id="KL198013">
    <property type="protein sequence ID" value="KDQ23054.1"/>
    <property type="molecule type" value="Genomic_DNA"/>
</dbReference>
<keyword evidence="2 5" id="KW-0812">Transmembrane</keyword>
<dbReference type="Gene3D" id="1.20.120.1630">
    <property type="match status" value="1"/>
</dbReference>
<comment type="similarity">
    <text evidence="5">Belongs to the class VI-like SAM-binding methyltransferase superfamily. Isoprenylcysteine carboxyl methyltransferase family.</text>
</comment>
<dbReference type="EC" id="2.1.1.100" evidence="5"/>
<dbReference type="Proteomes" id="UP000027073">
    <property type="component" value="Unassembled WGS sequence"/>
</dbReference>
<comment type="subcellular location">
    <subcellularLocation>
        <location evidence="5">Endoplasmic reticulum membrane</location>
        <topology evidence="5">Multi-pass membrane protein</topology>
    </subcellularLocation>
    <subcellularLocation>
        <location evidence="1">Membrane</location>
        <topology evidence="1">Multi-pass membrane protein</topology>
    </subcellularLocation>
</comment>
<comment type="catalytic activity">
    <reaction evidence="5">
        <text>[protein]-C-terminal S-[(2E,6E)-farnesyl]-L-cysteine + S-adenosyl-L-methionine = [protein]-C-terminal S-[(2E,6E)-farnesyl]-L-cysteine methyl ester + S-adenosyl-L-homocysteine</text>
        <dbReference type="Rhea" id="RHEA:21672"/>
        <dbReference type="Rhea" id="RHEA-COMP:12125"/>
        <dbReference type="Rhea" id="RHEA-COMP:12126"/>
        <dbReference type="ChEBI" id="CHEBI:57856"/>
        <dbReference type="ChEBI" id="CHEBI:59789"/>
        <dbReference type="ChEBI" id="CHEBI:90510"/>
        <dbReference type="ChEBI" id="CHEBI:90511"/>
        <dbReference type="EC" id="2.1.1.100"/>
    </reaction>
</comment>
<dbReference type="STRING" id="1137138.A0A067N5D2"/>
<keyword evidence="5" id="KW-0256">Endoplasmic reticulum</keyword>
<feature type="transmembrane region" description="Helical" evidence="5">
    <location>
        <begin position="95"/>
        <end position="119"/>
    </location>
</feature>
<dbReference type="InParanoid" id="A0A067N5D2"/>
<keyword evidence="5" id="KW-0808">Transferase</keyword>
<gene>
    <name evidence="6" type="ORF">PLEOSDRAFT_1114266</name>
</gene>
<evidence type="ECO:0000256" key="4">
    <source>
        <dbReference type="ARBA" id="ARBA00023136"/>
    </source>
</evidence>
<dbReference type="PANTHER" id="PTHR12714:SF9">
    <property type="entry name" value="PROTEIN-S-ISOPRENYLCYSTEINE O-METHYLTRANSFERASE"/>
    <property type="match status" value="1"/>
</dbReference>
<evidence type="ECO:0000313" key="7">
    <source>
        <dbReference type="Proteomes" id="UP000027073"/>
    </source>
</evidence>
<feature type="transmembrane region" description="Helical" evidence="5">
    <location>
        <begin position="182"/>
        <end position="199"/>
    </location>
</feature>
<dbReference type="PANTHER" id="PTHR12714">
    <property type="entry name" value="PROTEIN-S ISOPRENYLCYSTEINE O-METHYLTRANSFERASE"/>
    <property type="match status" value="1"/>
</dbReference>
<proteinExistence type="inferred from homology"/>
<keyword evidence="3 5" id="KW-1133">Transmembrane helix</keyword>
<dbReference type="Pfam" id="PF04140">
    <property type="entry name" value="ICMT"/>
    <property type="match status" value="1"/>
</dbReference>
<dbReference type="InterPro" id="IPR007269">
    <property type="entry name" value="ICMT_MeTrfase"/>
</dbReference>
<evidence type="ECO:0000256" key="5">
    <source>
        <dbReference type="RuleBase" id="RU362022"/>
    </source>
</evidence>
<evidence type="ECO:0000313" key="6">
    <source>
        <dbReference type="EMBL" id="KDQ23054.1"/>
    </source>
</evidence>
<name>A0A067N5D2_PLEO1</name>
<protein>
    <recommendedName>
        <fullName evidence="5">Protein-S-isoprenylcysteine O-methyltransferase</fullName>
        <ecNumber evidence="5">2.1.1.100</ecNumber>
    </recommendedName>
</protein>
<feature type="transmembrane region" description="Helical" evidence="5">
    <location>
        <begin position="48"/>
        <end position="67"/>
    </location>
</feature>
<keyword evidence="4 5" id="KW-0472">Membrane</keyword>
<sequence length="232" mass="26248">MNPNAFLDAKNWLVLVNAISFYLTLTPPNRPVPKSGQIIQSTYERTILVRLLVIKTFICCVCLLHILSSFAEDELGLCAAGPSYDASRPATPSTMMITATCMGLAMNVIRLWCFATLGAQFDFQVNIKKAHRLITSGPYAVVRHPSYTTGYCVFIAVTVVMFSEDHWFSFCARRSAVGRVVGWVWLVELALVGYNFLVVRTNIEDEGLKKHFGKEWDEWAGRVPYRIFPYIY</sequence>
<keyword evidence="5" id="KW-0949">S-adenosyl-L-methionine</keyword>
<keyword evidence="5" id="KW-0489">Methyltransferase</keyword>
<accession>A0A067N5D2</accession>
<dbReference type="GO" id="GO:0032259">
    <property type="term" value="P:methylation"/>
    <property type="evidence" value="ECO:0007669"/>
    <property type="project" value="UniProtKB-KW"/>
</dbReference>
<feature type="transmembrane region" description="Helical" evidence="5">
    <location>
        <begin position="140"/>
        <end position="162"/>
    </location>
</feature>
<organism evidence="6 7">
    <name type="scientific">Pleurotus ostreatus (strain PC15)</name>
    <name type="common">Oyster mushroom</name>
    <dbReference type="NCBI Taxonomy" id="1137138"/>
    <lineage>
        <taxon>Eukaryota</taxon>
        <taxon>Fungi</taxon>
        <taxon>Dikarya</taxon>
        <taxon>Basidiomycota</taxon>
        <taxon>Agaricomycotina</taxon>
        <taxon>Agaricomycetes</taxon>
        <taxon>Agaricomycetidae</taxon>
        <taxon>Agaricales</taxon>
        <taxon>Pleurotineae</taxon>
        <taxon>Pleurotaceae</taxon>
        <taxon>Pleurotus</taxon>
    </lineage>
</organism>
<reference evidence="7" key="1">
    <citation type="journal article" date="2014" name="Proc. Natl. Acad. Sci. U.S.A.">
        <title>Extensive sampling of basidiomycete genomes demonstrates inadequacy of the white-rot/brown-rot paradigm for wood decay fungi.</title>
        <authorList>
            <person name="Riley R."/>
            <person name="Salamov A.A."/>
            <person name="Brown D.W."/>
            <person name="Nagy L.G."/>
            <person name="Floudas D."/>
            <person name="Held B.W."/>
            <person name="Levasseur A."/>
            <person name="Lombard V."/>
            <person name="Morin E."/>
            <person name="Otillar R."/>
            <person name="Lindquist E.A."/>
            <person name="Sun H."/>
            <person name="LaButti K.M."/>
            <person name="Schmutz J."/>
            <person name="Jabbour D."/>
            <person name="Luo H."/>
            <person name="Baker S.E."/>
            <person name="Pisabarro A.G."/>
            <person name="Walton J.D."/>
            <person name="Blanchette R.A."/>
            <person name="Henrissat B."/>
            <person name="Martin F."/>
            <person name="Cullen D."/>
            <person name="Hibbett D.S."/>
            <person name="Grigoriev I.V."/>
        </authorList>
    </citation>
    <scope>NUCLEOTIDE SEQUENCE [LARGE SCALE GENOMIC DNA]</scope>
    <source>
        <strain evidence="7">PC15</strain>
    </source>
</reference>
<evidence type="ECO:0000256" key="2">
    <source>
        <dbReference type="ARBA" id="ARBA00022692"/>
    </source>
</evidence>
<dbReference type="GO" id="GO:0005789">
    <property type="term" value="C:endoplasmic reticulum membrane"/>
    <property type="evidence" value="ECO:0007669"/>
    <property type="project" value="UniProtKB-SubCell"/>
</dbReference>
<evidence type="ECO:0000256" key="1">
    <source>
        <dbReference type="ARBA" id="ARBA00004141"/>
    </source>
</evidence>
<dbReference type="HOGENOM" id="CLU_065200_6_0_1"/>
<dbReference type="AlphaFoldDB" id="A0A067N5D2"/>
<evidence type="ECO:0000256" key="3">
    <source>
        <dbReference type="ARBA" id="ARBA00022989"/>
    </source>
</evidence>
<dbReference type="VEuPathDB" id="FungiDB:PLEOSDRAFT_1114266"/>